<dbReference type="PROSITE" id="PS50041">
    <property type="entry name" value="C_TYPE_LECTIN_2"/>
    <property type="match status" value="1"/>
</dbReference>
<feature type="transmembrane region" description="Helical" evidence="3">
    <location>
        <begin position="40"/>
        <end position="62"/>
    </location>
</feature>
<dbReference type="CDD" id="cd03590">
    <property type="entry name" value="CLECT_DC-SIGN_like"/>
    <property type="match status" value="1"/>
</dbReference>
<sequence>MAAAVKRGQSEITMDYVNVPDALARSRSGKGGGETPGRTVIRLVAVSFGLLCILQAALNITLRLTLYNRDIKTSSFKTTCQNVSGETNELRQLTDQRFQEGWVYLRPSFYYISSDKKSWEDSRNDCQQRGADLVIVNTKEEQEFVTKFHKLTWIGLSKRGKNAQWSWVDGTPLTTSYWGYGEPNSHEGKNEECVETRFHEVINSWNDIPCADLNSWICEKNLAE</sequence>
<keyword evidence="3" id="KW-0812">Transmembrane</keyword>
<feature type="domain" description="C-type lectin" evidence="4">
    <location>
        <begin position="105"/>
        <end position="219"/>
    </location>
</feature>
<dbReference type="InterPro" id="IPR033989">
    <property type="entry name" value="CD209-like_CTLD"/>
</dbReference>
<dbReference type="InterPro" id="IPR001304">
    <property type="entry name" value="C-type_lectin-like"/>
</dbReference>
<dbReference type="RefSeq" id="XP_028273983.1">
    <property type="nucleotide sequence ID" value="XM_028418182.1"/>
</dbReference>
<evidence type="ECO:0000256" key="1">
    <source>
        <dbReference type="ARBA" id="ARBA00022734"/>
    </source>
</evidence>
<evidence type="ECO:0000313" key="5">
    <source>
        <dbReference type="Proteomes" id="UP000515145"/>
    </source>
</evidence>
<keyword evidence="3" id="KW-0472">Membrane</keyword>
<name>A0A6P7JB72_9TELE</name>
<dbReference type="Pfam" id="PF00059">
    <property type="entry name" value="Lectin_C"/>
    <property type="match status" value="1"/>
</dbReference>
<dbReference type="SUPFAM" id="SSF56436">
    <property type="entry name" value="C-type lectin-like"/>
    <property type="match status" value="1"/>
</dbReference>
<proteinExistence type="predicted"/>
<dbReference type="AlphaFoldDB" id="A0A6P7JB72"/>
<dbReference type="Gene3D" id="3.10.100.10">
    <property type="entry name" value="Mannose-Binding Protein A, subunit A"/>
    <property type="match status" value="1"/>
</dbReference>
<reference evidence="6" key="1">
    <citation type="submission" date="2025-08" db="UniProtKB">
        <authorList>
            <consortium name="RefSeq"/>
        </authorList>
    </citation>
    <scope>IDENTIFICATION</scope>
</reference>
<dbReference type="InterPro" id="IPR016186">
    <property type="entry name" value="C-type_lectin-like/link_sf"/>
</dbReference>
<dbReference type="InterPro" id="IPR050111">
    <property type="entry name" value="C-type_lectin/snaclec_domain"/>
</dbReference>
<dbReference type="InterPro" id="IPR016187">
    <property type="entry name" value="CTDL_fold"/>
</dbReference>
<accession>A0A6P7JB72</accession>
<organism evidence="5 6">
    <name type="scientific">Parambassis ranga</name>
    <name type="common">Indian glassy fish</name>
    <dbReference type="NCBI Taxonomy" id="210632"/>
    <lineage>
        <taxon>Eukaryota</taxon>
        <taxon>Metazoa</taxon>
        <taxon>Chordata</taxon>
        <taxon>Craniata</taxon>
        <taxon>Vertebrata</taxon>
        <taxon>Euteleostomi</taxon>
        <taxon>Actinopterygii</taxon>
        <taxon>Neopterygii</taxon>
        <taxon>Teleostei</taxon>
        <taxon>Neoteleostei</taxon>
        <taxon>Acanthomorphata</taxon>
        <taxon>Ovalentaria</taxon>
        <taxon>Ambassidae</taxon>
        <taxon>Parambassis</taxon>
    </lineage>
</organism>
<dbReference type="InterPro" id="IPR018378">
    <property type="entry name" value="C-type_lectin_CS"/>
</dbReference>
<evidence type="ECO:0000259" key="4">
    <source>
        <dbReference type="PROSITE" id="PS50041"/>
    </source>
</evidence>
<gene>
    <name evidence="6" type="primary">LOC114443836</name>
</gene>
<keyword evidence="1" id="KW-0430">Lectin</keyword>
<dbReference type="GO" id="GO:0030246">
    <property type="term" value="F:carbohydrate binding"/>
    <property type="evidence" value="ECO:0007669"/>
    <property type="project" value="UniProtKB-KW"/>
</dbReference>
<evidence type="ECO:0000313" key="6">
    <source>
        <dbReference type="RefSeq" id="XP_028273983.1"/>
    </source>
</evidence>
<keyword evidence="3" id="KW-1133">Transmembrane helix</keyword>
<keyword evidence="5" id="KW-1185">Reference proteome</keyword>
<dbReference type="SMART" id="SM00034">
    <property type="entry name" value="CLECT"/>
    <property type="match status" value="1"/>
</dbReference>
<dbReference type="GeneID" id="114443836"/>
<dbReference type="Proteomes" id="UP000515145">
    <property type="component" value="Chromosome 1"/>
</dbReference>
<protein>
    <submittedName>
        <fullName evidence="6">CD209 antigen-like protein E isoform X1</fullName>
    </submittedName>
</protein>
<evidence type="ECO:0000256" key="3">
    <source>
        <dbReference type="SAM" id="Phobius"/>
    </source>
</evidence>
<dbReference type="PROSITE" id="PS00615">
    <property type="entry name" value="C_TYPE_LECTIN_1"/>
    <property type="match status" value="1"/>
</dbReference>
<keyword evidence="2" id="KW-1015">Disulfide bond</keyword>
<evidence type="ECO:0000256" key="2">
    <source>
        <dbReference type="ARBA" id="ARBA00023157"/>
    </source>
</evidence>
<dbReference type="PANTHER" id="PTHR22803">
    <property type="entry name" value="MANNOSE, PHOSPHOLIPASE, LECTIN RECEPTOR RELATED"/>
    <property type="match status" value="1"/>
</dbReference>